<keyword evidence="1" id="KW-0812">Transmembrane</keyword>
<dbReference type="PANTHER" id="PTHR34220">
    <property type="entry name" value="SENSOR HISTIDINE KINASE YPDA"/>
    <property type="match status" value="1"/>
</dbReference>
<keyword evidence="3" id="KW-0418">Kinase</keyword>
<keyword evidence="3" id="KW-0808">Transferase</keyword>
<feature type="transmembrane region" description="Helical" evidence="1">
    <location>
        <begin position="76"/>
        <end position="103"/>
    </location>
</feature>
<feature type="transmembrane region" description="Helical" evidence="1">
    <location>
        <begin position="12"/>
        <end position="30"/>
    </location>
</feature>
<feature type="domain" description="Signal transduction histidine kinase internal region" evidence="2">
    <location>
        <begin position="167"/>
        <end position="245"/>
    </location>
</feature>
<dbReference type="PANTHER" id="PTHR34220:SF7">
    <property type="entry name" value="SENSOR HISTIDINE KINASE YPDA"/>
    <property type="match status" value="1"/>
</dbReference>
<gene>
    <name evidence="3" type="ORF">I5V89_14400</name>
</gene>
<dbReference type="SUPFAM" id="SSF55874">
    <property type="entry name" value="ATPase domain of HSP90 chaperone/DNA topoisomerase II/histidine kinase"/>
    <property type="match status" value="1"/>
</dbReference>
<name>A0AA41CG05_STEMA</name>
<evidence type="ECO:0000259" key="2">
    <source>
        <dbReference type="Pfam" id="PF06580"/>
    </source>
</evidence>
<dbReference type="GO" id="GO:0016020">
    <property type="term" value="C:membrane"/>
    <property type="evidence" value="ECO:0007669"/>
    <property type="project" value="InterPro"/>
</dbReference>
<feature type="transmembrane region" description="Helical" evidence="1">
    <location>
        <begin position="123"/>
        <end position="143"/>
    </location>
</feature>
<evidence type="ECO:0000313" key="3">
    <source>
        <dbReference type="EMBL" id="MBH1791062.1"/>
    </source>
</evidence>
<proteinExistence type="predicted"/>
<dbReference type="InterPro" id="IPR036890">
    <property type="entry name" value="HATPase_C_sf"/>
</dbReference>
<organism evidence="3 4">
    <name type="scientific">Stenotrophomonas maltophilia</name>
    <name type="common">Pseudomonas maltophilia</name>
    <name type="synonym">Xanthomonas maltophilia</name>
    <dbReference type="NCBI Taxonomy" id="40324"/>
    <lineage>
        <taxon>Bacteria</taxon>
        <taxon>Pseudomonadati</taxon>
        <taxon>Pseudomonadota</taxon>
        <taxon>Gammaproteobacteria</taxon>
        <taxon>Lysobacterales</taxon>
        <taxon>Lysobacteraceae</taxon>
        <taxon>Stenotrophomonas</taxon>
        <taxon>Stenotrophomonas maltophilia group</taxon>
    </lineage>
</organism>
<dbReference type="InterPro" id="IPR050640">
    <property type="entry name" value="Bact_2-comp_sensor_kinase"/>
</dbReference>
<dbReference type="InterPro" id="IPR010559">
    <property type="entry name" value="Sig_transdc_His_kin_internal"/>
</dbReference>
<evidence type="ECO:0000313" key="4">
    <source>
        <dbReference type="Proteomes" id="UP000634179"/>
    </source>
</evidence>
<dbReference type="Proteomes" id="UP000634179">
    <property type="component" value="Unassembled WGS sequence"/>
</dbReference>
<protein>
    <submittedName>
        <fullName evidence="3">Histidine kinase</fullName>
    </submittedName>
</protein>
<evidence type="ECO:0000256" key="1">
    <source>
        <dbReference type="SAM" id="Phobius"/>
    </source>
</evidence>
<dbReference type="Gene3D" id="3.30.565.10">
    <property type="entry name" value="Histidine kinase-like ATPase, C-terminal domain"/>
    <property type="match status" value="1"/>
</dbReference>
<dbReference type="RefSeq" id="WP_049406076.1">
    <property type="nucleotide sequence ID" value="NZ_JANKBX010000018.1"/>
</dbReference>
<dbReference type="EMBL" id="JADUOV010000010">
    <property type="protein sequence ID" value="MBH1791062.1"/>
    <property type="molecule type" value="Genomic_DNA"/>
</dbReference>
<keyword evidence="1" id="KW-0472">Membrane</keyword>
<reference evidence="3" key="1">
    <citation type="submission" date="2020-11" db="EMBL/GenBank/DDBJ databases">
        <title>Enhanced detection system for hospital associated transmission using whole genome sequencing surveillance.</title>
        <authorList>
            <person name="Harrison L.H."/>
            <person name="Van Tyne D."/>
            <person name="Marsh J.W."/>
            <person name="Griffith M.P."/>
            <person name="Snyder D.J."/>
            <person name="Cooper V.S."/>
            <person name="Mustapha M."/>
        </authorList>
    </citation>
    <scope>NUCLEOTIDE SEQUENCE</scope>
    <source>
        <strain evidence="3">STEN00053</strain>
    </source>
</reference>
<sequence length="349" mass="38311">MDATTPSRRFWTLNALAWAGYALYGLWVGMRIGGGIVFSGIVLITVSVAVSLWLCSGALRSVALRQRWWEGSLGSLVLKLAAGVVLGASVAQAVTAALLLPALALGWVQLPGGHADYQWSSVLLYWMNTALFLLVWTGLWAGLHGLRRARHSELARLRAEAERSALERDALRARLNPHFMFNALNNLRALILEDPERARDMVTRLSRTLRQALAHSRSEQVTLAEELAVVDDYLAIEAVHFEQRLQVRQQIDADATQAQLPAMALQLLVENAIKHGIASRPGGGEVQIRATLDNDVLRLQVDNPLPTGSEPTHGHGVGLAYLRAQLGMRGRFVLQPVGDRMQALLEIPQ</sequence>
<dbReference type="AlphaFoldDB" id="A0AA41CG05"/>
<comment type="caution">
    <text evidence="3">The sequence shown here is derived from an EMBL/GenBank/DDBJ whole genome shotgun (WGS) entry which is preliminary data.</text>
</comment>
<accession>A0AA41CG05</accession>
<feature type="transmembrane region" description="Helical" evidence="1">
    <location>
        <begin position="36"/>
        <end position="55"/>
    </location>
</feature>
<keyword evidence="1" id="KW-1133">Transmembrane helix</keyword>
<dbReference type="Pfam" id="PF06580">
    <property type="entry name" value="His_kinase"/>
    <property type="match status" value="1"/>
</dbReference>
<dbReference type="GO" id="GO:0000155">
    <property type="term" value="F:phosphorelay sensor kinase activity"/>
    <property type="evidence" value="ECO:0007669"/>
    <property type="project" value="InterPro"/>
</dbReference>